<organism evidence="4 5">
    <name type="scientific">Niveispirillum lacus</name>
    <dbReference type="NCBI Taxonomy" id="1981099"/>
    <lineage>
        <taxon>Bacteria</taxon>
        <taxon>Pseudomonadati</taxon>
        <taxon>Pseudomonadota</taxon>
        <taxon>Alphaproteobacteria</taxon>
        <taxon>Rhodospirillales</taxon>
        <taxon>Azospirillaceae</taxon>
        <taxon>Niveispirillum</taxon>
    </lineage>
</organism>
<name>A0A255Z167_9PROT</name>
<dbReference type="PANTHER" id="PTHR11261">
    <property type="entry name" value="INTERPHOTORECEPTOR RETINOID-BINDING PROTEIN"/>
    <property type="match status" value="1"/>
</dbReference>
<feature type="domain" description="Tail specific protease" evidence="3">
    <location>
        <begin position="114"/>
        <end position="327"/>
    </location>
</feature>
<evidence type="ECO:0000256" key="1">
    <source>
        <dbReference type="SAM" id="MobiDB-lite"/>
    </source>
</evidence>
<keyword evidence="2" id="KW-0732">Signal</keyword>
<evidence type="ECO:0000259" key="3">
    <source>
        <dbReference type="SMART" id="SM00245"/>
    </source>
</evidence>
<dbReference type="EMBL" id="NOXU01000026">
    <property type="protein sequence ID" value="OYQ35247.1"/>
    <property type="molecule type" value="Genomic_DNA"/>
</dbReference>
<dbReference type="SMART" id="SM00245">
    <property type="entry name" value="TSPc"/>
    <property type="match status" value="1"/>
</dbReference>
<dbReference type="AlphaFoldDB" id="A0A255Z167"/>
<protein>
    <recommendedName>
        <fullName evidence="3">Tail specific protease domain-containing protein</fullName>
    </recommendedName>
</protein>
<evidence type="ECO:0000313" key="4">
    <source>
        <dbReference type="EMBL" id="OYQ35247.1"/>
    </source>
</evidence>
<dbReference type="InterPro" id="IPR029045">
    <property type="entry name" value="ClpP/crotonase-like_dom_sf"/>
</dbReference>
<feature type="region of interest" description="Disordered" evidence="1">
    <location>
        <begin position="104"/>
        <end position="126"/>
    </location>
</feature>
<dbReference type="Gene3D" id="3.30.750.44">
    <property type="match status" value="1"/>
</dbReference>
<evidence type="ECO:0000313" key="5">
    <source>
        <dbReference type="Proteomes" id="UP000216998"/>
    </source>
</evidence>
<comment type="caution">
    <text evidence="4">The sequence shown here is derived from an EMBL/GenBank/DDBJ whole genome shotgun (WGS) entry which is preliminary data.</text>
</comment>
<dbReference type="CDD" id="cd07563">
    <property type="entry name" value="Peptidase_S41_IRBP"/>
    <property type="match status" value="1"/>
</dbReference>
<reference evidence="4 5" key="1">
    <citation type="submission" date="2017-07" db="EMBL/GenBank/DDBJ databases">
        <title>Niveispirillum cyanobacteriorum sp. nov., isolated from cyanobacterial aggregates in a eutrophic lake.</title>
        <authorList>
            <person name="Cai H."/>
        </authorList>
    </citation>
    <scope>NUCLEOTIDE SEQUENCE [LARGE SCALE GENOMIC DNA]</scope>
    <source>
        <strain evidence="5">TH1-14</strain>
    </source>
</reference>
<dbReference type="GO" id="GO:0006508">
    <property type="term" value="P:proteolysis"/>
    <property type="evidence" value="ECO:0007669"/>
    <property type="project" value="InterPro"/>
</dbReference>
<dbReference type="RefSeq" id="WP_094455660.1">
    <property type="nucleotide sequence ID" value="NZ_NOXU01000026.1"/>
</dbReference>
<dbReference type="Gene3D" id="3.90.226.10">
    <property type="entry name" value="2-enoyl-CoA Hydratase, Chain A, domain 1"/>
    <property type="match status" value="1"/>
</dbReference>
<accession>A0A255Z167</accession>
<proteinExistence type="predicted"/>
<dbReference type="Proteomes" id="UP000216998">
    <property type="component" value="Unassembled WGS sequence"/>
</dbReference>
<dbReference type="InterPro" id="IPR005151">
    <property type="entry name" value="Tail-specific_protease"/>
</dbReference>
<dbReference type="OrthoDB" id="9758793at2"/>
<keyword evidence="5" id="KW-1185">Reference proteome</keyword>
<dbReference type="PANTHER" id="PTHR11261:SF3">
    <property type="entry name" value="RETINOL-BINDING PROTEIN 3"/>
    <property type="match status" value="1"/>
</dbReference>
<dbReference type="GO" id="GO:0008236">
    <property type="term" value="F:serine-type peptidase activity"/>
    <property type="evidence" value="ECO:0007669"/>
    <property type="project" value="InterPro"/>
</dbReference>
<gene>
    <name evidence="4" type="ORF">CHU95_08445</name>
</gene>
<feature type="signal peptide" evidence="2">
    <location>
        <begin position="1"/>
        <end position="21"/>
    </location>
</feature>
<dbReference type="Pfam" id="PF11918">
    <property type="entry name" value="Peptidase_S41_N"/>
    <property type="match status" value="1"/>
</dbReference>
<feature type="chain" id="PRO_5012265325" description="Tail specific protease domain-containing protein" evidence="2">
    <location>
        <begin position="22"/>
        <end position="353"/>
    </location>
</feature>
<evidence type="ECO:0000256" key="2">
    <source>
        <dbReference type="SAM" id="SignalP"/>
    </source>
</evidence>
<dbReference type="SUPFAM" id="SSF52096">
    <property type="entry name" value="ClpP/crotonase"/>
    <property type="match status" value="1"/>
</dbReference>
<sequence length="353" mass="38167">MLKRRHFLTLALTTLAAPVLAQVPATGPMGKAERAEVLRTLADRLAANFVFPEVGARYAGMLREKADKDAYADLTDPTAFGERVTADLQAINRDGHLRLAPVSVFQNRAPRPQQPDMPASAKPNGPQGLEDASMIGDVAYLRFNGFFGETKVIAAVRNFLVEQAATARAVIIDARPHRGGGLDEMDAILPLLFAQSTTLVRMDTRASAFARGMPAYRSLVRQDAPDGVIRQDHMVTPDKTVTRLQSVPVYYLTSRRTASAAEHLAMAFKRTKRATIIGEKTYGAGHFGGVEEISGRFAAFIPVGRSYDPDDGWGWEGQGVAPDIVTHADDALNMALEMASRAGARPTPATAKP</sequence>
<dbReference type="Pfam" id="PF03572">
    <property type="entry name" value="Peptidase_S41"/>
    <property type="match status" value="1"/>
</dbReference>